<dbReference type="EMBL" id="MU251443">
    <property type="protein sequence ID" value="KAG9235043.1"/>
    <property type="molecule type" value="Genomic_DNA"/>
</dbReference>
<proteinExistence type="predicted"/>
<keyword evidence="2" id="KW-0134">Cell wall</keyword>
<evidence type="ECO:0000256" key="6">
    <source>
        <dbReference type="SAM" id="SignalP"/>
    </source>
</evidence>
<keyword evidence="3" id="KW-0964">Secreted</keyword>
<evidence type="ECO:0000256" key="4">
    <source>
        <dbReference type="ARBA" id="ARBA00022729"/>
    </source>
</evidence>
<dbReference type="SUPFAM" id="SSF52058">
    <property type="entry name" value="L domain-like"/>
    <property type="match status" value="2"/>
</dbReference>
<accession>A0A9P7YJP6</accession>
<dbReference type="PANTHER" id="PTHR31018:SF3">
    <property type="entry name" value="RECEPTOR PROTEIN-TYROSINE KINASE"/>
    <property type="match status" value="1"/>
</dbReference>
<dbReference type="InterPro" id="IPR036941">
    <property type="entry name" value="Rcpt_L-dom_sf"/>
</dbReference>
<evidence type="ECO:0000256" key="3">
    <source>
        <dbReference type="ARBA" id="ARBA00022525"/>
    </source>
</evidence>
<dbReference type="GO" id="GO:0009986">
    <property type="term" value="C:cell surface"/>
    <property type="evidence" value="ECO:0007669"/>
    <property type="project" value="TreeGrafter"/>
</dbReference>
<organism evidence="7 8">
    <name type="scientific">Amylocarpus encephaloides</name>
    <dbReference type="NCBI Taxonomy" id="45428"/>
    <lineage>
        <taxon>Eukaryota</taxon>
        <taxon>Fungi</taxon>
        <taxon>Dikarya</taxon>
        <taxon>Ascomycota</taxon>
        <taxon>Pezizomycotina</taxon>
        <taxon>Leotiomycetes</taxon>
        <taxon>Helotiales</taxon>
        <taxon>Helotiales incertae sedis</taxon>
        <taxon>Amylocarpus</taxon>
    </lineage>
</organism>
<dbReference type="GO" id="GO:0005886">
    <property type="term" value="C:plasma membrane"/>
    <property type="evidence" value="ECO:0007669"/>
    <property type="project" value="TreeGrafter"/>
</dbReference>
<protein>
    <submittedName>
        <fullName evidence="7">Uncharacterized protein</fullName>
    </submittedName>
</protein>
<evidence type="ECO:0000256" key="1">
    <source>
        <dbReference type="ARBA" id="ARBA00004191"/>
    </source>
</evidence>
<evidence type="ECO:0000256" key="2">
    <source>
        <dbReference type="ARBA" id="ARBA00022512"/>
    </source>
</evidence>
<comment type="subcellular location">
    <subcellularLocation>
        <location evidence="1">Secreted</location>
        <location evidence="1">Cell wall</location>
    </subcellularLocation>
</comment>
<keyword evidence="8" id="KW-1185">Reference proteome</keyword>
<keyword evidence="5" id="KW-0325">Glycoprotein</keyword>
<name>A0A9P7YJP6_9HELO</name>
<keyword evidence="4 6" id="KW-0732">Signal</keyword>
<dbReference type="OrthoDB" id="536881at2759"/>
<dbReference type="GO" id="GO:0009277">
    <property type="term" value="C:fungal-type cell wall"/>
    <property type="evidence" value="ECO:0007669"/>
    <property type="project" value="TreeGrafter"/>
</dbReference>
<gene>
    <name evidence="7" type="ORF">BJ875DRAFT_542429</name>
</gene>
<evidence type="ECO:0000313" key="8">
    <source>
        <dbReference type="Proteomes" id="UP000824998"/>
    </source>
</evidence>
<evidence type="ECO:0000313" key="7">
    <source>
        <dbReference type="EMBL" id="KAG9235043.1"/>
    </source>
</evidence>
<dbReference type="Pfam" id="PF12454">
    <property type="entry name" value="Ecm33"/>
    <property type="match status" value="1"/>
</dbReference>
<reference evidence="7" key="1">
    <citation type="journal article" date="2021" name="IMA Fungus">
        <title>Genomic characterization of three marine fungi, including Emericellopsis atlantica sp. nov. with signatures of a generalist lifestyle and marine biomass degradation.</title>
        <authorList>
            <person name="Hagestad O.C."/>
            <person name="Hou L."/>
            <person name="Andersen J.H."/>
            <person name="Hansen E.H."/>
            <person name="Altermark B."/>
            <person name="Li C."/>
            <person name="Kuhnert E."/>
            <person name="Cox R.J."/>
            <person name="Crous P.W."/>
            <person name="Spatafora J.W."/>
            <person name="Lail K."/>
            <person name="Amirebrahimi M."/>
            <person name="Lipzen A."/>
            <person name="Pangilinan J."/>
            <person name="Andreopoulos W."/>
            <person name="Hayes R.D."/>
            <person name="Ng V."/>
            <person name="Grigoriev I.V."/>
            <person name="Jackson S.A."/>
            <person name="Sutton T.D.S."/>
            <person name="Dobson A.D.W."/>
            <person name="Rama T."/>
        </authorList>
    </citation>
    <scope>NUCLEOTIDE SEQUENCE</scope>
    <source>
        <strain evidence="7">TRa018bII</strain>
    </source>
</reference>
<sequence>MFTRTLLPALAAVGLANAQTATICSQPTITLASQADASALANCATISGAIVISPSASGTISVDGPQQVVGGFSALNAGNLVTLGSTTITSIGGDFTLTNLTTLSTLSFGSLKSCKNIAWSALPALPELTFAATVSKATSVVITNTFLSSLDGINLLTCETLDINNNNRLNTFSTQIANVTNQLTIDSNGVNLAVSFPNLMTVANATFKNASSITVPSLSTVSGSLGFYGTNMESVSAPNLTSIGGKTLGVDGGGLAFVGNAKLANISMPRLNQVSGAFQIANNSALTAISFPSLSKVGGAIDFSGNFSTPELPALTQVSGGFNVQSTAQIDCSTFDQEKGTVILGANDKAYTCLTTADAQAGVGSATTSGGSSSSTSKAAAASYGINEAVAGLSVVGGLLQMLL</sequence>
<dbReference type="AlphaFoldDB" id="A0A9P7YJP6"/>
<dbReference type="PANTHER" id="PTHR31018">
    <property type="entry name" value="SPORULATION-SPECIFIC PROTEIN-RELATED"/>
    <property type="match status" value="1"/>
</dbReference>
<dbReference type="Gene3D" id="3.80.20.20">
    <property type="entry name" value="Receptor L-domain"/>
    <property type="match status" value="2"/>
</dbReference>
<dbReference type="GO" id="GO:0031505">
    <property type="term" value="P:fungal-type cell wall organization"/>
    <property type="evidence" value="ECO:0007669"/>
    <property type="project" value="TreeGrafter"/>
</dbReference>
<dbReference type="Proteomes" id="UP000824998">
    <property type="component" value="Unassembled WGS sequence"/>
</dbReference>
<comment type="caution">
    <text evidence="7">The sequence shown here is derived from an EMBL/GenBank/DDBJ whole genome shotgun (WGS) entry which is preliminary data.</text>
</comment>
<dbReference type="InterPro" id="IPR051648">
    <property type="entry name" value="CWI-Assembly_Regulator"/>
</dbReference>
<feature type="signal peptide" evidence="6">
    <location>
        <begin position="1"/>
        <end position="18"/>
    </location>
</feature>
<feature type="chain" id="PRO_5040488807" evidence="6">
    <location>
        <begin position="19"/>
        <end position="404"/>
    </location>
</feature>
<evidence type="ECO:0000256" key="5">
    <source>
        <dbReference type="ARBA" id="ARBA00023180"/>
    </source>
</evidence>